<reference evidence="2 3" key="3">
    <citation type="submission" date="2017-03" db="EMBL/GenBank/DDBJ databases">
        <authorList>
            <person name="Regsiter A."/>
            <person name="William W."/>
        </authorList>
    </citation>
    <scope>NUCLEOTIDE SEQUENCE [LARGE SCALE GENOMIC DNA]</scope>
    <source>
        <strain evidence="2">PRJEB5721</strain>
    </source>
</reference>
<evidence type="ECO:0000313" key="3">
    <source>
        <dbReference type="Proteomes" id="UP000193925"/>
    </source>
</evidence>
<evidence type="ECO:0000313" key="2">
    <source>
        <dbReference type="EMBL" id="SMH64474.1"/>
    </source>
</evidence>
<keyword evidence="3" id="KW-1185">Reference proteome</keyword>
<protein>
    <submittedName>
        <fullName evidence="1">Uncharacterized protein</fullName>
    </submittedName>
</protein>
<dbReference type="EMBL" id="CCCS020000035">
    <property type="protein sequence ID" value="CDQ10447.1"/>
    <property type="molecule type" value="Genomic_DNA"/>
</dbReference>
<evidence type="ECO:0000313" key="1">
    <source>
        <dbReference type="EMBL" id="CDQ10447.1"/>
    </source>
</evidence>
<organism evidence="1">
    <name type="scientific">Acidithiobacillus ferrivorans</name>
    <dbReference type="NCBI Taxonomy" id="160808"/>
    <lineage>
        <taxon>Bacteria</taxon>
        <taxon>Pseudomonadati</taxon>
        <taxon>Pseudomonadota</taxon>
        <taxon>Acidithiobacillia</taxon>
        <taxon>Acidithiobacillales</taxon>
        <taxon>Acidithiobacillaceae</taxon>
        <taxon>Acidithiobacillus</taxon>
    </lineage>
</organism>
<reference evidence="1" key="2">
    <citation type="submission" date="2014-07" db="EMBL/GenBank/DDBJ databases">
        <title>Initial genome analysis of the psychrotolerant acidophile Acidithiobacillus ferrivorans CF27: insights into iron and sulfur oxidation pathways and into biofilm formation.</title>
        <authorList>
            <person name="Talla E."/>
            <person name="Hedrich S."/>
            <person name="Mangenot S."/>
            <person name="Ji B."/>
            <person name="Johnson D.B."/>
            <person name="Barbe V."/>
            <person name="Bonnefoy V."/>
        </authorList>
    </citation>
    <scope>NUCLEOTIDE SEQUENCE [LARGE SCALE GENOMIC DNA]</scope>
    <source>
        <strain evidence="1">CF27</strain>
    </source>
</reference>
<dbReference type="Proteomes" id="UP000193925">
    <property type="component" value="Chromosome AFERRI"/>
</dbReference>
<sequence length="70" mass="8303">MSCHPQFFYTHDQFYSIHQAKTFSYATHDLLLWCRQIVVLHAGNPYAVEELNLPGREKHPLMLEHLVHDQ</sequence>
<dbReference type="EMBL" id="LT841305">
    <property type="protein sequence ID" value="SMH64474.1"/>
    <property type="molecule type" value="Genomic_DNA"/>
</dbReference>
<accession>A0A060UPC2</accession>
<dbReference type="AlphaFoldDB" id="A0A060UPC2"/>
<gene>
    <name evidence="2" type="ORF">AFERRI_10507</name>
    <name evidence="1" type="ORF">AFERRI_400228</name>
</gene>
<reference evidence="1" key="1">
    <citation type="submission" date="2014-03" db="EMBL/GenBank/DDBJ databases">
        <authorList>
            <person name="Genoscope - CEA"/>
        </authorList>
    </citation>
    <scope>NUCLEOTIDE SEQUENCE [LARGE SCALE GENOMIC DNA]</scope>
    <source>
        <strain evidence="1">CF27</strain>
    </source>
</reference>
<name>A0A060UPC2_9PROT</name>
<proteinExistence type="predicted"/>